<evidence type="ECO:0000256" key="1">
    <source>
        <dbReference type="SAM" id="SignalP"/>
    </source>
</evidence>
<dbReference type="RefSeq" id="XP_031571474.1">
    <property type="nucleotide sequence ID" value="XM_031715614.1"/>
</dbReference>
<dbReference type="AlphaFoldDB" id="A0A6P8IWN5"/>
<dbReference type="RefSeq" id="XP_031571482.1">
    <property type="nucleotide sequence ID" value="XM_031715622.1"/>
</dbReference>
<sequence>MDLFCFGVLILICLEINHITGQQLDNTKRVWSECSLTCGGGTQFMLKNKTSTRLCNTMSCPGDAGCISTYQSFDHVTGKTIYDESNNGNLATMKGEAKIIDKGKFGKALKLSKNGSVSFDVIHFRNRPSLAITIALWLKLSEIKGAQEIFYTCGDTSRYNIGAYHITVDNGIVKWSRKNKDGDKIFSLAAGKPMKNSTWYHIAGTYRLSTGKARLFINGKISNETKTSKPQSTPKLNDNWKCADMGNPSAKKPVEGILDEFYIFKCELLPEEISELFSKNEFKKFKIPRPNSNPG</sequence>
<keyword evidence="2" id="KW-1185">Reference proteome</keyword>
<proteinExistence type="predicted"/>
<dbReference type="Gene3D" id="2.60.120.200">
    <property type="match status" value="1"/>
</dbReference>
<dbReference type="GeneID" id="116305654"/>
<dbReference type="OrthoDB" id="5966010at2759"/>
<keyword evidence="1" id="KW-0732">Signal</keyword>
<dbReference type="Proteomes" id="UP000515163">
    <property type="component" value="Unplaced"/>
</dbReference>
<dbReference type="InterPro" id="IPR013320">
    <property type="entry name" value="ConA-like_dom_sf"/>
</dbReference>
<evidence type="ECO:0000313" key="4">
    <source>
        <dbReference type="RefSeq" id="XP_031571482.1"/>
    </source>
</evidence>
<gene>
    <name evidence="3 4" type="primary">LOC116305654</name>
</gene>
<evidence type="ECO:0000313" key="3">
    <source>
        <dbReference type="RefSeq" id="XP_031571474.1"/>
    </source>
</evidence>
<dbReference type="SUPFAM" id="SSF49899">
    <property type="entry name" value="Concanavalin A-like lectins/glucanases"/>
    <property type="match status" value="1"/>
</dbReference>
<feature type="signal peptide" evidence="1">
    <location>
        <begin position="1"/>
        <end position="21"/>
    </location>
</feature>
<feature type="chain" id="PRO_5044653245" evidence="1">
    <location>
        <begin position="22"/>
        <end position="295"/>
    </location>
</feature>
<accession>A0A6P8IWN5</accession>
<dbReference type="Pfam" id="PF13385">
    <property type="entry name" value="Laminin_G_3"/>
    <property type="match status" value="1"/>
</dbReference>
<organism evidence="2 4">
    <name type="scientific">Actinia tenebrosa</name>
    <name type="common">Australian red waratah sea anemone</name>
    <dbReference type="NCBI Taxonomy" id="6105"/>
    <lineage>
        <taxon>Eukaryota</taxon>
        <taxon>Metazoa</taxon>
        <taxon>Cnidaria</taxon>
        <taxon>Anthozoa</taxon>
        <taxon>Hexacorallia</taxon>
        <taxon>Actiniaria</taxon>
        <taxon>Actiniidae</taxon>
        <taxon>Actinia</taxon>
    </lineage>
</organism>
<protein>
    <submittedName>
        <fullName evidence="3 4">Uncharacterized protein LOC116305654</fullName>
    </submittedName>
</protein>
<reference evidence="3 4" key="1">
    <citation type="submission" date="2025-04" db="UniProtKB">
        <authorList>
            <consortium name="RefSeq"/>
        </authorList>
    </citation>
    <scope>IDENTIFICATION</scope>
    <source>
        <tissue evidence="3 4">Tentacle</tissue>
    </source>
</reference>
<dbReference type="KEGG" id="aten:116305654"/>
<evidence type="ECO:0000313" key="2">
    <source>
        <dbReference type="Proteomes" id="UP000515163"/>
    </source>
</evidence>
<name>A0A6P8IWN5_ACTTE</name>